<dbReference type="Proteomes" id="UP001178507">
    <property type="component" value="Unassembled WGS sequence"/>
</dbReference>
<sequence length="197" mass="22220">MAGEDLTFDRLKEVCKGYICRNTDPFVSANLPPGNFSVATFPMTEMKPADNAASHFFDLVEQRGDDALLQMVITQGKTRKIKPSEFEKTGYGKCFRPLWMSGCWIWNFDQSAFLMLGEAGAGKSPRESKLHAPHNALERSRRALLFVRKGFVEDKDKEKTISFGQGAKRQDVEANEATFDKSFSPSGADDNKFMEWE</sequence>
<evidence type="ECO:0000256" key="1">
    <source>
        <dbReference type="SAM" id="MobiDB-lite"/>
    </source>
</evidence>
<keyword evidence="3" id="KW-1185">Reference proteome</keyword>
<gene>
    <name evidence="2" type="ORF">EVOR1521_LOCUS19378</name>
</gene>
<comment type="caution">
    <text evidence="2">The sequence shown here is derived from an EMBL/GenBank/DDBJ whole genome shotgun (WGS) entry which is preliminary data.</text>
</comment>
<protein>
    <submittedName>
        <fullName evidence="2">Uncharacterized protein</fullName>
    </submittedName>
</protein>
<feature type="region of interest" description="Disordered" evidence="1">
    <location>
        <begin position="162"/>
        <end position="197"/>
    </location>
</feature>
<dbReference type="AlphaFoldDB" id="A0AA36IWA8"/>
<name>A0AA36IWA8_9DINO</name>
<proteinExistence type="predicted"/>
<accession>A0AA36IWA8</accession>
<reference evidence="2" key="1">
    <citation type="submission" date="2023-08" db="EMBL/GenBank/DDBJ databases">
        <authorList>
            <person name="Chen Y."/>
            <person name="Shah S."/>
            <person name="Dougan E. K."/>
            <person name="Thang M."/>
            <person name="Chan C."/>
        </authorList>
    </citation>
    <scope>NUCLEOTIDE SEQUENCE</scope>
</reference>
<evidence type="ECO:0000313" key="2">
    <source>
        <dbReference type="EMBL" id="CAJ1394796.1"/>
    </source>
</evidence>
<evidence type="ECO:0000313" key="3">
    <source>
        <dbReference type="Proteomes" id="UP001178507"/>
    </source>
</evidence>
<organism evidence="2 3">
    <name type="scientific">Effrenium voratum</name>
    <dbReference type="NCBI Taxonomy" id="2562239"/>
    <lineage>
        <taxon>Eukaryota</taxon>
        <taxon>Sar</taxon>
        <taxon>Alveolata</taxon>
        <taxon>Dinophyceae</taxon>
        <taxon>Suessiales</taxon>
        <taxon>Symbiodiniaceae</taxon>
        <taxon>Effrenium</taxon>
    </lineage>
</organism>
<dbReference type="EMBL" id="CAUJNA010002957">
    <property type="protein sequence ID" value="CAJ1394796.1"/>
    <property type="molecule type" value="Genomic_DNA"/>
</dbReference>